<dbReference type="RefSeq" id="WP_094058403.1">
    <property type="nucleotide sequence ID" value="NZ_CP022530.1"/>
</dbReference>
<reference evidence="3 4" key="1">
    <citation type="submission" date="2017-07" db="EMBL/GenBank/DDBJ databases">
        <title>Annotated genome sequence of Bacterioplanes sanyensis isolated from Red Sea.</title>
        <authorList>
            <person name="Rehman Z.U."/>
        </authorList>
    </citation>
    <scope>NUCLEOTIDE SEQUENCE [LARGE SCALE GENOMIC DNA]</scope>
    <source>
        <strain evidence="3 4">NV9</strain>
    </source>
</reference>
<evidence type="ECO:0000313" key="3">
    <source>
        <dbReference type="EMBL" id="ASP37185.1"/>
    </source>
</evidence>
<evidence type="ECO:0000256" key="1">
    <source>
        <dbReference type="SAM" id="Coils"/>
    </source>
</evidence>
<dbReference type="AlphaFoldDB" id="A0A222FDM5"/>
<organism evidence="3 4">
    <name type="scientific">Bacterioplanes sanyensis</name>
    <dbReference type="NCBI Taxonomy" id="1249553"/>
    <lineage>
        <taxon>Bacteria</taxon>
        <taxon>Pseudomonadati</taxon>
        <taxon>Pseudomonadota</taxon>
        <taxon>Gammaproteobacteria</taxon>
        <taxon>Oceanospirillales</taxon>
        <taxon>Oceanospirillaceae</taxon>
        <taxon>Bacterioplanes</taxon>
    </lineage>
</organism>
<gene>
    <name evidence="3" type="ORF">CHH28_00125</name>
</gene>
<evidence type="ECO:0000256" key="2">
    <source>
        <dbReference type="SAM" id="Phobius"/>
    </source>
</evidence>
<evidence type="ECO:0000313" key="4">
    <source>
        <dbReference type="Proteomes" id="UP000202440"/>
    </source>
</evidence>
<dbReference type="OrthoDB" id="9151209at2"/>
<name>A0A222FDM5_9GAMM</name>
<feature type="coiled-coil region" evidence="1">
    <location>
        <begin position="50"/>
        <end position="110"/>
    </location>
</feature>
<dbReference type="EMBL" id="CP022530">
    <property type="protein sequence ID" value="ASP37185.1"/>
    <property type="molecule type" value="Genomic_DNA"/>
</dbReference>
<protein>
    <recommendedName>
        <fullName evidence="5">MSHA biogenesis protein MshJ</fullName>
    </recommendedName>
</protein>
<proteinExistence type="predicted"/>
<dbReference type="KEGG" id="bsan:CHH28_00125"/>
<keyword evidence="4" id="KW-1185">Reference proteome</keyword>
<sequence>MWWQHPQAERAISGYLALSARERLLVQITLHTALILLLIWLWIEPSWQRLQQAEQEQQQLQAETLQLSEQLDELQHQPRQDPNAELRSAIESQQDSLQQLRQRIEQLTDALVSPQQMVAVLRELLQADSRLQLVSLSNSTQERVELGQDYQDVHLYRHGLQLTLKATYPGLVDYLEQLDQSPWRLYWQLLDYEVSDYPRGQVTLKVYTLSTEREVIGG</sequence>
<accession>A0A222FDM5</accession>
<evidence type="ECO:0008006" key="5">
    <source>
        <dbReference type="Google" id="ProtNLM"/>
    </source>
</evidence>
<keyword evidence="2" id="KW-1133">Transmembrane helix</keyword>
<keyword evidence="2" id="KW-0812">Transmembrane</keyword>
<keyword evidence="2" id="KW-0472">Membrane</keyword>
<feature type="transmembrane region" description="Helical" evidence="2">
    <location>
        <begin position="24"/>
        <end position="43"/>
    </location>
</feature>
<dbReference type="Proteomes" id="UP000202440">
    <property type="component" value="Chromosome"/>
</dbReference>
<keyword evidence="1" id="KW-0175">Coiled coil</keyword>